<accession>A0AAV4T6D9</accession>
<dbReference type="AlphaFoldDB" id="A0AAV4T6D9"/>
<dbReference type="Proteomes" id="UP001054945">
    <property type="component" value="Unassembled WGS sequence"/>
</dbReference>
<evidence type="ECO:0000313" key="2">
    <source>
        <dbReference type="EMBL" id="GIY39468.1"/>
    </source>
</evidence>
<dbReference type="EMBL" id="BPLR01010470">
    <property type="protein sequence ID" value="GIY39468.1"/>
    <property type="molecule type" value="Genomic_DNA"/>
</dbReference>
<proteinExistence type="predicted"/>
<feature type="region of interest" description="Disordered" evidence="1">
    <location>
        <begin position="1"/>
        <end position="32"/>
    </location>
</feature>
<evidence type="ECO:0000256" key="1">
    <source>
        <dbReference type="SAM" id="MobiDB-lite"/>
    </source>
</evidence>
<keyword evidence="3" id="KW-1185">Reference proteome</keyword>
<protein>
    <submittedName>
        <fullName evidence="2">Uncharacterized protein</fullName>
    </submittedName>
</protein>
<evidence type="ECO:0000313" key="3">
    <source>
        <dbReference type="Proteomes" id="UP001054945"/>
    </source>
</evidence>
<gene>
    <name evidence="2" type="ORF">CEXT_590491</name>
</gene>
<feature type="region of interest" description="Disordered" evidence="1">
    <location>
        <begin position="80"/>
        <end position="104"/>
    </location>
</feature>
<organism evidence="2 3">
    <name type="scientific">Caerostris extrusa</name>
    <name type="common">Bark spider</name>
    <name type="synonym">Caerostris bankana</name>
    <dbReference type="NCBI Taxonomy" id="172846"/>
    <lineage>
        <taxon>Eukaryota</taxon>
        <taxon>Metazoa</taxon>
        <taxon>Ecdysozoa</taxon>
        <taxon>Arthropoda</taxon>
        <taxon>Chelicerata</taxon>
        <taxon>Arachnida</taxon>
        <taxon>Araneae</taxon>
        <taxon>Araneomorphae</taxon>
        <taxon>Entelegynae</taxon>
        <taxon>Araneoidea</taxon>
        <taxon>Araneidae</taxon>
        <taxon>Caerostris</taxon>
    </lineage>
</organism>
<reference evidence="2 3" key="1">
    <citation type="submission" date="2021-06" db="EMBL/GenBank/DDBJ databases">
        <title>Caerostris extrusa draft genome.</title>
        <authorList>
            <person name="Kono N."/>
            <person name="Arakawa K."/>
        </authorList>
    </citation>
    <scope>NUCLEOTIDE SEQUENCE [LARGE SCALE GENOMIC DNA]</scope>
</reference>
<sequence>MWEEDISSVQNKKGDLKASKPNSDIKTPTEKTNKQKNVDTIFYYSSYFGNLEEDEETGEKREIFKAKFSENTTCKAVNKKTTFTFDPPEPSSRPSRRVDSRTRQFSPVKIKPETGVKYEKLPPVTQKKTFNQRNRHYFRNKGFQKVTSEVTVEKRINWDPELCKPERHNSRPDFSVKCTSKIDNYYPLHNNSKVEAKINPVINLGTRVA</sequence>
<comment type="caution">
    <text evidence="2">The sequence shown here is derived from an EMBL/GenBank/DDBJ whole genome shotgun (WGS) entry which is preliminary data.</text>
</comment>
<name>A0AAV4T6D9_CAEEX</name>